<dbReference type="GO" id="GO:0006508">
    <property type="term" value="P:proteolysis"/>
    <property type="evidence" value="ECO:0007669"/>
    <property type="project" value="UniProtKB-KW"/>
</dbReference>
<evidence type="ECO:0000256" key="1">
    <source>
        <dbReference type="ARBA" id="ARBA00022670"/>
    </source>
</evidence>
<dbReference type="PANTHER" id="PTHR32060:SF30">
    <property type="entry name" value="CARBOXY-TERMINAL PROCESSING PROTEASE CTPA"/>
    <property type="match status" value="1"/>
</dbReference>
<dbReference type="PANTHER" id="PTHR32060">
    <property type="entry name" value="TAIL-SPECIFIC PROTEASE"/>
    <property type="match status" value="1"/>
</dbReference>
<evidence type="ECO:0000256" key="2">
    <source>
        <dbReference type="ARBA" id="ARBA00022801"/>
    </source>
</evidence>
<feature type="domain" description="Tail specific protease" evidence="4">
    <location>
        <begin position="1"/>
        <end position="105"/>
    </location>
</feature>
<keyword evidence="2" id="KW-0378">Hydrolase</keyword>
<name>J9CKU6_9ZZZZ</name>
<evidence type="ECO:0000313" key="5">
    <source>
        <dbReference type="EMBL" id="EJX00686.1"/>
    </source>
</evidence>
<comment type="caution">
    <text evidence="5">The sequence shown here is derived from an EMBL/GenBank/DDBJ whole genome shotgun (WGS) entry which is preliminary data.</text>
</comment>
<dbReference type="SUPFAM" id="SSF52096">
    <property type="entry name" value="ClpP/crotonase"/>
    <property type="match status" value="1"/>
</dbReference>
<dbReference type="Gene3D" id="3.90.226.10">
    <property type="entry name" value="2-enoyl-CoA Hydratase, Chain A, domain 1"/>
    <property type="match status" value="1"/>
</dbReference>
<dbReference type="GO" id="GO:0030288">
    <property type="term" value="C:outer membrane-bounded periplasmic space"/>
    <property type="evidence" value="ECO:0007669"/>
    <property type="project" value="TreeGrafter"/>
</dbReference>
<dbReference type="EMBL" id="AMCI01003270">
    <property type="protein sequence ID" value="EJX00686.1"/>
    <property type="molecule type" value="Genomic_DNA"/>
</dbReference>
<gene>
    <name evidence="5" type="ORF">EVA_11209</name>
</gene>
<keyword evidence="1" id="KW-0645">Protease</keyword>
<dbReference type="InterPro" id="IPR004447">
    <property type="entry name" value="Peptidase_S41A"/>
</dbReference>
<evidence type="ECO:0000259" key="4">
    <source>
        <dbReference type="SMART" id="SM00245"/>
    </source>
</evidence>
<dbReference type="GO" id="GO:0004175">
    <property type="term" value="F:endopeptidase activity"/>
    <property type="evidence" value="ECO:0007669"/>
    <property type="project" value="TreeGrafter"/>
</dbReference>
<dbReference type="Pfam" id="PF03572">
    <property type="entry name" value="Peptidase_S41"/>
    <property type="match status" value="1"/>
</dbReference>
<organism evidence="5">
    <name type="scientific">gut metagenome</name>
    <dbReference type="NCBI Taxonomy" id="749906"/>
    <lineage>
        <taxon>unclassified sequences</taxon>
        <taxon>metagenomes</taxon>
        <taxon>organismal metagenomes</taxon>
    </lineage>
</organism>
<proteinExistence type="predicted"/>
<sequence>MPEGRLIVYTEGKAFPRSDIYANGTGTCKEAPIVVLTDEISASASEIFSGAVQDNDRGIIIGRRTYGKGLVQTQMALSDGSEMRLTIARYYTPSGRCIQKKYEMGNNDDYDKDIYNRYLHGEFDSADSIKLDDSLKYQTVGGRTVYGGGGIMPDIFIPRDTSGITSYYSNVINSGVLYLFTLYYSDKNYDKLGEFDTWQELYSYLQQQPLLSEFVNFAASKGVRKRPTLINISARLIENQLQAYIVRNFFDDAGFYPIFMKDDQTLLRAIKIIKDGKSVPAV</sequence>
<protein>
    <submittedName>
        <fullName evidence="5">Peptidase, S41 family</fullName>
    </submittedName>
</protein>
<dbReference type="InterPro" id="IPR005151">
    <property type="entry name" value="Tail-specific_protease"/>
</dbReference>
<dbReference type="Gene3D" id="3.30.750.44">
    <property type="match status" value="1"/>
</dbReference>
<keyword evidence="3" id="KW-0720">Serine protease</keyword>
<dbReference type="GO" id="GO:0007165">
    <property type="term" value="P:signal transduction"/>
    <property type="evidence" value="ECO:0007669"/>
    <property type="project" value="TreeGrafter"/>
</dbReference>
<dbReference type="InterPro" id="IPR029045">
    <property type="entry name" value="ClpP/crotonase-like_dom_sf"/>
</dbReference>
<dbReference type="CDD" id="cd07560">
    <property type="entry name" value="Peptidase_S41_CPP"/>
    <property type="match status" value="1"/>
</dbReference>
<evidence type="ECO:0000256" key="3">
    <source>
        <dbReference type="ARBA" id="ARBA00022825"/>
    </source>
</evidence>
<dbReference type="AlphaFoldDB" id="J9CKU6"/>
<dbReference type="SMART" id="SM00245">
    <property type="entry name" value="TSPc"/>
    <property type="match status" value="1"/>
</dbReference>
<accession>J9CKU6</accession>
<reference evidence="5" key="1">
    <citation type="journal article" date="2012" name="PLoS ONE">
        <title>Gene sets for utilization of primary and secondary nutrition supplies in the distal gut of endangered iberian lynx.</title>
        <authorList>
            <person name="Alcaide M."/>
            <person name="Messina E."/>
            <person name="Richter M."/>
            <person name="Bargiela R."/>
            <person name="Peplies J."/>
            <person name="Huws S.A."/>
            <person name="Newbold C.J."/>
            <person name="Golyshin P.N."/>
            <person name="Simon M.A."/>
            <person name="Lopez G."/>
            <person name="Yakimov M.M."/>
            <person name="Ferrer M."/>
        </authorList>
    </citation>
    <scope>NUCLEOTIDE SEQUENCE</scope>
</reference>
<dbReference type="GO" id="GO:0008236">
    <property type="term" value="F:serine-type peptidase activity"/>
    <property type="evidence" value="ECO:0007669"/>
    <property type="project" value="UniProtKB-KW"/>
</dbReference>